<keyword evidence="1" id="KW-0732">Signal</keyword>
<dbReference type="AlphaFoldDB" id="A0A3E0L1J2"/>
<dbReference type="EMBL" id="QQWC01000004">
    <property type="protein sequence ID" value="REJ41234.1"/>
    <property type="molecule type" value="Genomic_DNA"/>
</dbReference>
<feature type="signal peptide" evidence="1">
    <location>
        <begin position="1"/>
        <end position="26"/>
    </location>
</feature>
<evidence type="ECO:0000256" key="1">
    <source>
        <dbReference type="SAM" id="SignalP"/>
    </source>
</evidence>
<evidence type="ECO:0000313" key="2">
    <source>
        <dbReference type="EMBL" id="REJ41234.1"/>
    </source>
</evidence>
<comment type="caution">
    <text evidence="2">The sequence shown here is derived from an EMBL/GenBank/DDBJ whole genome shotgun (WGS) entry which is preliminary data.</text>
</comment>
<name>A0A3E0L1J2_9CHRO</name>
<evidence type="ECO:0008006" key="4">
    <source>
        <dbReference type="Google" id="ProtNLM"/>
    </source>
</evidence>
<organism evidence="2 3">
    <name type="scientific">Microcystis flos-aquae TF09</name>
    <dbReference type="NCBI Taxonomy" id="2060473"/>
    <lineage>
        <taxon>Bacteria</taxon>
        <taxon>Bacillati</taxon>
        <taxon>Cyanobacteriota</taxon>
        <taxon>Cyanophyceae</taxon>
        <taxon>Oscillatoriophycideae</taxon>
        <taxon>Chroococcales</taxon>
        <taxon>Microcystaceae</taxon>
        <taxon>Microcystis</taxon>
    </lineage>
</organism>
<reference evidence="2 3" key="1">
    <citation type="submission" date="2017-10" db="EMBL/GenBank/DDBJ databases">
        <title>A large-scale comparative metagenomic study reveals the eutrophication-driven functional interactions in six Microcystis-epibionts communities.</title>
        <authorList>
            <person name="Li Q."/>
            <person name="Lin F."/>
        </authorList>
    </citation>
    <scope>NUCLEOTIDE SEQUENCE [LARGE SCALE GENOMIC DNA]</scope>
    <source>
        <strain evidence="2">TF09</strain>
    </source>
</reference>
<gene>
    <name evidence="2" type="ORF">DWQ54_16425</name>
</gene>
<proteinExistence type="predicted"/>
<protein>
    <recommendedName>
        <fullName evidence="4">DUF2808 domain-containing protein</fullName>
    </recommendedName>
</protein>
<evidence type="ECO:0000313" key="3">
    <source>
        <dbReference type="Proteomes" id="UP000256873"/>
    </source>
</evidence>
<dbReference type="Proteomes" id="UP000256873">
    <property type="component" value="Unassembled WGS sequence"/>
</dbReference>
<feature type="chain" id="PRO_5017637878" description="DUF2808 domain-containing protein" evidence="1">
    <location>
        <begin position="27"/>
        <end position="159"/>
    </location>
</feature>
<accession>A0A3E0L1J2</accession>
<sequence length="159" mass="17334">MMKLTSITGLLGLSAVLLSLHLPAAAQNCRPLSLLGGEGSEVTKSVSQPTVPGPFGVTITRNNWNTDWAVPGGRRFQRFIVTVSVPRAASFDIRLFLKYSDQTNEEFFNTNGVRIEPDKPLTITATVRANDQPFLVNLFVNGIQHIGNTYTASVVGCER</sequence>